<feature type="domain" description="DUF1771" evidence="3">
    <location>
        <begin position="176"/>
        <end position="235"/>
    </location>
</feature>
<dbReference type="Pfam" id="PF08590">
    <property type="entry name" value="DUF1771"/>
    <property type="match status" value="1"/>
</dbReference>
<feature type="signal peptide" evidence="2">
    <location>
        <begin position="1"/>
        <end position="23"/>
    </location>
</feature>
<evidence type="ECO:0000259" key="3">
    <source>
        <dbReference type="Pfam" id="PF08590"/>
    </source>
</evidence>
<protein>
    <recommendedName>
        <fullName evidence="3">DUF1771 domain-containing protein</fullName>
    </recommendedName>
</protein>
<reference evidence="4" key="1">
    <citation type="submission" date="2023-03" db="EMBL/GenBank/DDBJ databases">
        <title>Massive genome expansion in bonnet fungi (Mycena s.s.) driven by repeated elements and novel gene families across ecological guilds.</title>
        <authorList>
            <consortium name="Lawrence Berkeley National Laboratory"/>
            <person name="Harder C.B."/>
            <person name="Miyauchi S."/>
            <person name="Viragh M."/>
            <person name="Kuo A."/>
            <person name="Thoen E."/>
            <person name="Andreopoulos B."/>
            <person name="Lu D."/>
            <person name="Skrede I."/>
            <person name="Drula E."/>
            <person name="Henrissat B."/>
            <person name="Morin E."/>
            <person name="Kohler A."/>
            <person name="Barry K."/>
            <person name="LaButti K."/>
            <person name="Morin E."/>
            <person name="Salamov A."/>
            <person name="Lipzen A."/>
            <person name="Mereny Z."/>
            <person name="Hegedus B."/>
            <person name="Baldrian P."/>
            <person name="Stursova M."/>
            <person name="Weitz H."/>
            <person name="Taylor A."/>
            <person name="Grigoriev I.V."/>
            <person name="Nagy L.G."/>
            <person name="Martin F."/>
            <person name="Kauserud H."/>
        </authorList>
    </citation>
    <scope>NUCLEOTIDE SEQUENCE</scope>
    <source>
        <strain evidence="4">CBHHK200</strain>
    </source>
</reference>
<keyword evidence="2" id="KW-0732">Signal</keyword>
<evidence type="ECO:0000256" key="1">
    <source>
        <dbReference type="SAM" id="MobiDB-lite"/>
    </source>
</evidence>
<dbReference type="EMBL" id="JARJCM010000004">
    <property type="protein sequence ID" value="KAJ7045750.1"/>
    <property type="molecule type" value="Genomic_DNA"/>
</dbReference>
<feature type="compositionally biased region" description="Basic residues" evidence="1">
    <location>
        <begin position="107"/>
        <end position="128"/>
    </location>
</feature>
<evidence type="ECO:0000313" key="5">
    <source>
        <dbReference type="Proteomes" id="UP001218188"/>
    </source>
</evidence>
<feature type="compositionally biased region" description="Basic and acidic residues" evidence="1">
    <location>
        <begin position="129"/>
        <end position="148"/>
    </location>
</feature>
<keyword evidence="5" id="KW-1185">Reference proteome</keyword>
<dbReference type="InterPro" id="IPR013899">
    <property type="entry name" value="DUF1771"/>
</dbReference>
<name>A0AAD6TI59_9AGAR</name>
<feature type="compositionally biased region" description="Basic and acidic residues" evidence="1">
    <location>
        <begin position="253"/>
        <end position="278"/>
    </location>
</feature>
<comment type="caution">
    <text evidence="4">The sequence shown here is derived from an EMBL/GenBank/DDBJ whole genome shotgun (WGS) entry which is preliminary data.</text>
</comment>
<dbReference type="AlphaFoldDB" id="A0AAD6TI59"/>
<feature type="region of interest" description="Disordered" evidence="1">
    <location>
        <begin position="104"/>
        <end position="148"/>
    </location>
</feature>
<proteinExistence type="predicted"/>
<organism evidence="4 5">
    <name type="scientific">Mycena alexandri</name>
    <dbReference type="NCBI Taxonomy" id="1745969"/>
    <lineage>
        <taxon>Eukaryota</taxon>
        <taxon>Fungi</taxon>
        <taxon>Dikarya</taxon>
        <taxon>Basidiomycota</taxon>
        <taxon>Agaricomycotina</taxon>
        <taxon>Agaricomycetes</taxon>
        <taxon>Agaricomycetidae</taxon>
        <taxon>Agaricales</taxon>
        <taxon>Marasmiineae</taxon>
        <taxon>Mycenaceae</taxon>
        <taxon>Mycena</taxon>
    </lineage>
</organism>
<feature type="chain" id="PRO_5041977964" description="DUF1771 domain-containing protein" evidence="2">
    <location>
        <begin position="24"/>
        <end position="278"/>
    </location>
</feature>
<gene>
    <name evidence="4" type="ORF">C8F04DRAFT_447661</name>
</gene>
<accession>A0AAD6TI59</accession>
<sequence length="278" mass="31557">MSTIDLALLIGLGARILLDQFTATGEPSTQNSIVLGLWQGCGLHYVTTASKELLMPSSALVVAKLFFDFVAGQDITRVMVTLLGIGLGFCVADLSSRWMDASDYGGRRTRKRTQQQHVPRQRSRSVHTRRSEGDERRPPRRDTLRRAVSDITSVDTNSLLFGRDPTMTPLDREVAALRARASLADSERRRYKEERKWAIEQGNGARAKEMSWQVKRYSALMKSFHREADDKIIEASTGVRQRRATSEQPETNPGRRRETPESRNVDSRNADRRRVNER</sequence>
<feature type="region of interest" description="Disordered" evidence="1">
    <location>
        <begin position="233"/>
        <end position="278"/>
    </location>
</feature>
<evidence type="ECO:0000256" key="2">
    <source>
        <dbReference type="SAM" id="SignalP"/>
    </source>
</evidence>
<dbReference type="Proteomes" id="UP001218188">
    <property type="component" value="Unassembled WGS sequence"/>
</dbReference>
<evidence type="ECO:0000313" key="4">
    <source>
        <dbReference type="EMBL" id="KAJ7045750.1"/>
    </source>
</evidence>